<keyword evidence="1" id="KW-0732">Signal</keyword>
<keyword evidence="3" id="KW-1185">Reference proteome</keyword>
<dbReference type="Proteomes" id="UP000325440">
    <property type="component" value="Unassembled WGS sequence"/>
</dbReference>
<reference evidence="2 3" key="1">
    <citation type="submission" date="2019-08" db="EMBL/GenBank/DDBJ databases">
        <authorList>
            <person name="Alioto T."/>
            <person name="Alioto T."/>
            <person name="Gomez Garrido J."/>
        </authorList>
    </citation>
    <scope>NUCLEOTIDE SEQUENCE [LARGE SCALE GENOMIC DNA]</scope>
</reference>
<evidence type="ECO:0000313" key="3">
    <source>
        <dbReference type="Proteomes" id="UP000325440"/>
    </source>
</evidence>
<feature type="signal peptide" evidence="1">
    <location>
        <begin position="1"/>
        <end position="24"/>
    </location>
</feature>
<accession>A0A5E4M266</accession>
<dbReference type="AlphaFoldDB" id="A0A5E4M266"/>
<evidence type="ECO:0000313" key="2">
    <source>
        <dbReference type="EMBL" id="VVC25125.1"/>
    </source>
</evidence>
<protein>
    <submittedName>
        <fullName evidence="2">Uncharacterized protein</fullName>
    </submittedName>
</protein>
<name>A0A5E4M266_9HEMI</name>
<dbReference type="OrthoDB" id="6628744at2759"/>
<evidence type="ECO:0000256" key="1">
    <source>
        <dbReference type="SAM" id="SignalP"/>
    </source>
</evidence>
<gene>
    <name evidence="2" type="ORF">CINCED_3A023530</name>
</gene>
<sequence>MAGFATKILVVATLVCLVFDLSQAAPAEKEQLQHGTDSTIFDTAKEKVTDFVQTIKKSTAGELDKVQESIKDNKSKLSDYFSSIYTNIKNKFSSTKTTGINPDDQIKQDAIKAFDEYAEKHSK</sequence>
<organism evidence="2 3">
    <name type="scientific">Cinara cedri</name>
    <dbReference type="NCBI Taxonomy" id="506608"/>
    <lineage>
        <taxon>Eukaryota</taxon>
        <taxon>Metazoa</taxon>
        <taxon>Ecdysozoa</taxon>
        <taxon>Arthropoda</taxon>
        <taxon>Hexapoda</taxon>
        <taxon>Insecta</taxon>
        <taxon>Pterygota</taxon>
        <taxon>Neoptera</taxon>
        <taxon>Paraneoptera</taxon>
        <taxon>Hemiptera</taxon>
        <taxon>Sternorrhyncha</taxon>
        <taxon>Aphidomorpha</taxon>
        <taxon>Aphidoidea</taxon>
        <taxon>Aphididae</taxon>
        <taxon>Lachninae</taxon>
        <taxon>Cinara</taxon>
    </lineage>
</organism>
<feature type="chain" id="PRO_5022736052" evidence="1">
    <location>
        <begin position="25"/>
        <end position="123"/>
    </location>
</feature>
<proteinExistence type="predicted"/>
<dbReference type="EMBL" id="CABPRJ010000009">
    <property type="protein sequence ID" value="VVC25125.1"/>
    <property type="molecule type" value="Genomic_DNA"/>
</dbReference>